<reference evidence="1" key="1">
    <citation type="submission" date="2019-04" db="EMBL/GenBank/DDBJ databases">
        <title>Microbes associate with the intestines of laboratory mice.</title>
        <authorList>
            <person name="Navarre W."/>
            <person name="Wong E."/>
            <person name="Huang K.C."/>
            <person name="Tropini C."/>
            <person name="Ng K."/>
            <person name="Yu B."/>
        </authorList>
    </citation>
    <scope>NUCLEOTIDE SEQUENCE</scope>
    <source>
        <strain evidence="1">NM86_A22</strain>
    </source>
</reference>
<keyword evidence="2" id="KW-1185">Reference proteome</keyword>
<comment type="caution">
    <text evidence="1">The sequence shown here is derived from an EMBL/GenBank/DDBJ whole genome shotgun (WGS) entry which is preliminary data.</text>
</comment>
<protein>
    <submittedName>
        <fullName evidence="1">LD-carboxypeptidase</fullName>
    </submittedName>
</protein>
<evidence type="ECO:0000313" key="2">
    <source>
        <dbReference type="Proteomes" id="UP000305401"/>
    </source>
</evidence>
<name>A0AC61S6C4_9BACT</name>
<accession>A0AC61S6C4</accession>
<dbReference type="EMBL" id="SSTG01000033">
    <property type="protein sequence ID" value="THG53587.1"/>
    <property type="molecule type" value="Genomic_DNA"/>
</dbReference>
<evidence type="ECO:0000313" key="1">
    <source>
        <dbReference type="EMBL" id="THG53587.1"/>
    </source>
</evidence>
<dbReference type="Proteomes" id="UP000305401">
    <property type="component" value="Unassembled WGS sequence"/>
</dbReference>
<gene>
    <name evidence="1" type="ORF">E5990_04205</name>
</gene>
<organism evidence="1 2">
    <name type="scientific">Muribaculum caecicola</name>
    <dbReference type="NCBI Taxonomy" id="3038144"/>
    <lineage>
        <taxon>Bacteria</taxon>
        <taxon>Pseudomonadati</taxon>
        <taxon>Bacteroidota</taxon>
        <taxon>Bacteroidia</taxon>
        <taxon>Bacteroidales</taxon>
        <taxon>Muribaculaceae</taxon>
        <taxon>Muribaculum</taxon>
    </lineage>
</organism>
<sequence length="305" mass="32818">MDKQCILPQALSTGSKIALVSPASVIDPQVARSALGPLREQGWQPYLSTHALGRYGTYSGTADERIEDIAAALSDTGVGALLCTRGGYGAVHLLDRFPIDKMRSNPRWLIGFSDVSALHAMLFNAGIASLHAPMCRHVGATDAEHPATKALFSILKGELPDYLLPTSPLSVGGNAQGVVVGGNLAVLQALVDTPYNVLGIPDTILFIEDIAEPIYKVERIFYQLRLSGALHRISGLIIGQFTEYRPSESHSDMYGMLQPFVSDLGIPVVFDFPVGHVENNLPMISGMPARLEVGPCTTHLDFGHF</sequence>
<proteinExistence type="predicted"/>